<dbReference type="Proteomes" id="UP001150581">
    <property type="component" value="Unassembled WGS sequence"/>
</dbReference>
<reference evidence="1" key="1">
    <citation type="submission" date="2022-07" db="EMBL/GenBank/DDBJ databases">
        <title>Phylogenomic reconstructions and comparative analyses of Kickxellomycotina fungi.</title>
        <authorList>
            <person name="Reynolds N.K."/>
            <person name="Stajich J.E."/>
            <person name="Barry K."/>
            <person name="Grigoriev I.V."/>
            <person name="Crous P."/>
            <person name="Smith M.E."/>
        </authorList>
    </citation>
    <scope>NUCLEOTIDE SEQUENCE</scope>
    <source>
        <strain evidence="1">Benny 63K</strain>
    </source>
</reference>
<comment type="caution">
    <text evidence="1">The sequence shown here is derived from an EMBL/GenBank/DDBJ whole genome shotgun (WGS) entry which is preliminary data.</text>
</comment>
<feature type="non-terminal residue" evidence="1">
    <location>
        <position position="846"/>
    </location>
</feature>
<organism evidence="1 2">
    <name type="scientific">Kickxella alabastrina</name>
    <dbReference type="NCBI Taxonomy" id="61397"/>
    <lineage>
        <taxon>Eukaryota</taxon>
        <taxon>Fungi</taxon>
        <taxon>Fungi incertae sedis</taxon>
        <taxon>Zoopagomycota</taxon>
        <taxon>Kickxellomycotina</taxon>
        <taxon>Kickxellomycetes</taxon>
        <taxon>Kickxellales</taxon>
        <taxon>Kickxellaceae</taxon>
        <taxon>Kickxella</taxon>
    </lineage>
</organism>
<keyword evidence="2" id="KW-1185">Reference proteome</keyword>
<dbReference type="EC" id="3.1.4.11" evidence="1"/>
<proteinExistence type="predicted"/>
<evidence type="ECO:0000313" key="1">
    <source>
        <dbReference type="EMBL" id="KAJ1893395.1"/>
    </source>
</evidence>
<evidence type="ECO:0000313" key="2">
    <source>
        <dbReference type="Proteomes" id="UP001150581"/>
    </source>
</evidence>
<keyword evidence="1" id="KW-0378">Hydrolase</keyword>
<dbReference type="EMBL" id="JANBPG010000843">
    <property type="protein sequence ID" value="KAJ1893395.1"/>
    <property type="molecule type" value="Genomic_DNA"/>
</dbReference>
<accession>A0ACC1IDQ9</accession>
<sequence length="846" mass="93577">MDHHHHHIRRHSSHSSSFESSASTHSHNTDPQPDPLSTAQQLVQRKAEPEPELEIDHDPSSCLSCTRRNVISVFPRFRKVSTRLLSSLYRGSSSSAQQQPQQQQQQQQTSVCPLDPRSTNAGIDADSVPASRAYPPCGRRAALCLGAVGEAGFGLPVVPEHMAKGCSLLKTTSRSAHVRNFRLDVAQQRITWDSRKKKKLAHIDLERIVEIRVGDEALWAVGDESCLPHGSQRLFAIVYHQKTVIKTICLVALTDDSFRDWLDTLTHLVSNRQPITSLAHSQRWRLITINRRWWESDTSGESATEALQFIESRMSDNLRSQPALDLANELAASALSSSPPAKGAARKWFPGATSRSPSSTSLAQPTALGRADSNLQQGQQQQQQQQQRICSDGIMLDVADTLRMEHAHPSIDTVYHDISLSCVNMLPVILSSATNEDCERKPLFIHSGGGESDSSSSSDDGEYDELKMSPGKTRVRQSNSLPMRLNLDLGMGVGLDNSEPFGITQAVFGRFLRDVQKELVSDAEVYKRFREFTQGSDQEVMTAYEFEAYLLSAYNSVDGNLMAEDSECMDKECMDMDLPLNQYYVSTSHNTYLASDQLVGESTVEGYVHALLRGCRCIELDSWDGRGGEPVVCHGHTLTTRILFEDVVIAISRYAFAVSPYPVILSLETHCSLPQQARMATILKKHLGEMLVQAPINGENECILPSPNQLKYRIIIKNKVLEPPNSRPPSLASSQPIAAVMAAATTAAPASATIAAAQGSTKTVSPRSSVAQLKRKVAPELSQLIVYCKAVHFEGFEEGSPEPVFDQVTSVSESAAIQLMRQYPRQYTHYNAVQMTRVYPSFSRFT</sequence>
<name>A0ACC1IDQ9_9FUNG</name>
<protein>
    <submittedName>
        <fullName evidence="1">1-phosphatidylinositol 4,5-bisphosphate phosphodiesterase delta-1</fullName>
        <ecNumber evidence="1">3.1.4.11</ecNumber>
    </submittedName>
</protein>
<gene>
    <name evidence="1" type="primary">PLCD1</name>
    <name evidence="1" type="ORF">LPJ66_005791</name>
</gene>